<keyword evidence="1" id="KW-1133">Transmembrane helix</keyword>
<dbReference type="Pfam" id="PF12650">
    <property type="entry name" value="DUF3784"/>
    <property type="match status" value="1"/>
</dbReference>
<proteinExistence type="predicted"/>
<accession>C8W845</accession>
<dbReference type="AlphaFoldDB" id="C8W845"/>
<dbReference type="KEGG" id="apv:Apar_1207"/>
<evidence type="ECO:0000313" key="3">
    <source>
        <dbReference type="Proteomes" id="UP000000960"/>
    </source>
</evidence>
<dbReference type="HOGENOM" id="CLU_160574_0_0_11"/>
<dbReference type="GeneID" id="84806727"/>
<dbReference type="Proteomes" id="UP000000960">
    <property type="component" value="Chromosome"/>
</dbReference>
<reference evidence="2 3" key="1">
    <citation type="journal article" date="2009" name="Stand. Genomic Sci.">
        <title>Complete genome sequence of Atopobium parvulum type strain (IPP 1246).</title>
        <authorList>
            <person name="Copeland A."/>
            <person name="Sikorski J."/>
            <person name="Lapidus A."/>
            <person name="Nolan M."/>
            <person name="Del Rio T.G."/>
            <person name="Lucas S."/>
            <person name="Chen F."/>
            <person name="Tice H."/>
            <person name="Pitluck S."/>
            <person name="Cheng J.F."/>
            <person name="Pukall R."/>
            <person name="Chertkov O."/>
            <person name="Brettin T."/>
            <person name="Han C."/>
            <person name="Detter J.C."/>
            <person name="Kuske C."/>
            <person name="Bruce D."/>
            <person name="Goodwin L."/>
            <person name="Ivanova N."/>
            <person name="Mavromatis K."/>
            <person name="Mikhailova N."/>
            <person name="Chen A."/>
            <person name="Palaniappan K."/>
            <person name="Chain P."/>
            <person name="Rohde M."/>
            <person name="Goker M."/>
            <person name="Bristow J."/>
            <person name="Eisen J.A."/>
            <person name="Markowitz V."/>
            <person name="Hugenholtz P."/>
            <person name="Kyrpides N.C."/>
            <person name="Klenk H.P."/>
            <person name="Detter J.C."/>
        </authorList>
    </citation>
    <scope>NUCLEOTIDE SEQUENCE [LARGE SCALE GENOMIC DNA]</scope>
    <source>
        <strain evidence="3">ATCC 33793 / DSM 20469 / CCUG 32760 / JCM 10300 / KCTC 3663 / VPI 0546 / 1246</strain>
    </source>
</reference>
<keyword evidence="1" id="KW-0472">Membrane</keyword>
<evidence type="ECO:0000256" key="1">
    <source>
        <dbReference type="SAM" id="Phobius"/>
    </source>
</evidence>
<dbReference type="InterPro" id="IPR017259">
    <property type="entry name" value="UCP037672"/>
</dbReference>
<keyword evidence="3" id="KW-1185">Reference proteome</keyword>
<dbReference type="RefSeq" id="WP_012809291.1">
    <property type="nucleotide sequence ID" value="NC_013203.1"/>
</dbReference>
<feature type="transmembrane region" description="Helical" evidence="1">
    <location>
        <begin position="74"/>
        <end position="97"/>
    </location>
</feature>
<protein>
    <recommendedName>
        <fullName evidence="4">DUF3784 domain-containing protein</fullName>
    </recommendedName>
</protein>
<sequence>MTSSIILWSLTAILGICSLILLSGHGAALIAGYNTMTEDEKKTIDEKKLCFVMGISTSVCALTMLYMAVLNPNITITTTIIASSIITIDLVVSIYIANTKCNK</sequence>
<name>C8W845_LANP1</name>
<feature type="transmembrane region" description="Helical" evidence="1">
    <location>
        <begin position="6"/>
        <end position="28"/>
    </location>
</feature>
<dbReference type="EMBL" id="CP001721">
    <property type="protein sequence ID" value="ACV51635.1"/>
    <property type="molecule type" value="Genomic_DNA"/>
</dbReference>
<organism evidence="2 3">
    <name type="scientific">Lancefieldella parvula (strain ATCC 33793 / DSM 20469 / CCUG 32760 / JCM 10300 / KCTC 3663 / VPI 0546 / 1246)</name>
    <name type="common">Atopobium parvulum</name>
    <dbReference type="NCBI Taxonomy" id="521095"/>
    <lineage>
        <taxon>Bacteria</taxon>
        <taxon>Bacillati</taxon>
        <taxon>Actinomycetota</taxon>
        <taxon>Coriobacteriia</taxon>
        <taxon>Coriobacteriales</taxon>
        <taxon>Atopobiaceae</taxon>
        <taxon>Lancefieldella</taxon>
    </lineage>
</organism>
<gene>
    <name evidence="2" type="ordered locus">Apar_1207</name>
</gene>
<feature type="transmembrane region" description="Helical" evidence="1">
    <location>
        <begin position="49"/>
        <end position="68"/>
    </location>
</feature>
<evidence type="ECO:0000313" key="2">
    <source>
        <dbReference type="EMBL" id="ACV51635.1"/>
    </source>
</evidence>
<evidence type="ECO:0008006" key="4">
    <source>
        <dbReference type="Google" id="ProtNLM"/>
    </source>
</evidence>
<keyword evidence="1" id="KW-0812">Transmembrane</keyword>